<reference evidence="2 3" key="1">
    <citation type="journal article" date="2021" name="Hortic Res">
        <title>The domestication of Cucurbita argyrosperma as revealed by the genome of its wild relative.</title>
        <authorList>
            <person name="Barrera-Redondo J."/>
            <person name="Sanchez-de la Vega G."/>
            <person name="Aguirre-Liguori J.A."/>
            <person name="Castellanos-Morales G."/>
            <person name="Gutierrez-Guerrero Y.T."/>
            <person name="Aguirre-Dugua X."/>
            <person name="Aguirre-Planter E."/>
            <person name="Tenaillon M.I."/>
            <person name="Lira-Saade R."/>
            <person name="Eguiarte L.E."/>
        </authorList>
    </citation>
    <scope>NUCLEOTIDE SEQUENCE [LARGE SCALE GENOMIC DNA]</scope>
    <source>
        <strain evidence="2">JBR-2021</strain>
    </source>
</reference>
<dbReference type="EMBL" id="JAGKQH010000012">
    <property type="protein sequence ID" value="KAG6585682.1"/>
    <property type="molecule type" value="Genomic_DNA"/>
</dbReference>
<organism evidence="2 3">
    <name type="scientific">Cucurbita argyrosperma subsp. sororia</name>
    <dbReference type="NCBI Taxonomy" id="37648"/>
    <lineage>
        <taxon>Eukaryota</taxon>
        <taxon>Viridiplantae</taxon>
        <taxon>Streptophyta</taxon>
        <taxon>Embryophyta</taxon>
        <taxon>Tracheophyta</taxon>
        <taxon>Spermatophyta</taxon>
        <taxon>Magnoliopsida</taxon>
        <taxon>eudicotyledons</taxon>
        <taxon>Gunneridae</taxon>
        <taxon>Pentapetalae</taxon>
        <taxon>rosids</taxon>
        <taxon>fabids</taxon>
        <taxon>Cucurbitales</taxon>
        <taxon>Cucurbitaceae</taxon>
        <taxon>Cucurbiteae</taxon>
        <taxon>Cucurbita</taxon>
    </lineage>
</organism>
<name>A0AAV6MRQ0_9ROSI</name>
<feature type="non-terminal residue" evidence="2">
    <location>
        <position position="1"/>
    </location>
</feature>
<dbReference type="AlphaFoldDB" id="A0AAV6MRQ0"/>
<gene>
    <name evidence="2" type="ORF">SDJN03_18415</name>
</gene>
<protein>
    <submittedName>
        <fullName evidence="2">Uncharacterized protein</fullName>
    </submittedName>
</protein>
<accession>A0AAV6MRQ0</accession>
<dbReference type="Proteomes" id="UP000685013">
    <property type="component" value="Chromosome 12"/>
</dbReference>
<feature type="region of interest" description="Disordered" evidence="1">
    <location>
        <begin position="1"/>
        <end position="58"/>
    </location>
</feature>
<evidence type="ECO:0000313" key="3">
    <source>
        <dbReference type="Proteomes" id="UP000685013"/>
    </source>
</evidence>
<keyword evidence="3" id="KW-1185">Reference proteome</keyword>
<feature type="compositionally biased region" description="Basic and acidic residues" evidence="1">
    <location>
        <begin position="9"/>
        <end position="41"/>
    </location>
</feature>
<proteinExistence type="predicted"/>
<evidence type="ECO:0000313" key="2">
    <source>
        <dbReference type="EMBL" id="KAG6585682.1"/>
    </source>
</evidence>
<sequence length="87" mass="9347">MHQSQGSEKINEEGAIETKVETVDERSPPGQSEEPRNEKTTVVHLTRKQGDDSQGRGVLGSAAAAVANTLRSAKDAIFGKGKERNDD</sequence>
<evidence type="ECO:0000256" key="1">
    <source>
        <dbReference type="SAM" id="MobiDB-lite"/>
    </source>
</evidence>
<comment type="caution">
    <text evidence="2">The sequence shown here is derived from an EMBL/GenBank/DDBJ whole genome shotgun (WGS) entry which is preliminary data.</text>
</comment>